<gene>
    <name evidence="1" type="ORF">OCU04_001045</name>
</gene>
<dbReference type="AlphaFoldDB" id="A0A9X0AXY5"/>
<proteinExistence type="predicted"/>
<organism evidence="1 2">
    <name type="scientific">Sclerotinia nivalis</name>
    <dbReference type="NCBI Taxonomy" id="352851"/>
    <lineage>
        <taxon>Eukaryota</taxon>
        <taxon>Fungi</taxon>
        <taxon>Dikarya</taxon>
        <taxon>Ascomycota</taxon>
        <taxon>Pezizomycotina</taxon>
        <taxon>Leotiomycetes</taxon>
        <taxon>Helotiales</taxon>
        <taxon>Sclerotiniaceae</taxon>
        <taxon>Sclerotinia</taxon>
    </lineage>
</organism>
<evidence type="ECO:0000313" key="1">
    <source>
        <dbReference type="EMBL" id="KAJ8070674.1"/>
    </source>
</evidence>
<dbReference type="Proteomes" id="UP001152300">
    <property type="component" value="Unassembled WGS sequence"/>
</dbReference>
<keyword evidence="2" id="KW-1185">Reference proteome</keyword>
<accession>A0A9X0AXY5</accession>
<reference evidence="1" key="1">
    <citation type="submission" date="2022-11" db="EMBL/GenBank/DDBJ databases">
        <title>Genome Resource of Sclerotinia nivalis Strain SnTB1, a Plant Pathogen Isolated from American Ginseng.</title>
        <authorList>
            <person name="Fan S."/>
        </authorList>
    </citation>
    <scope>NUCLEOTIDE SEQUENCE</scope>
    <source>
        <strain evidence="1">SnTB1</strain>
    </source>
</reference>
<sequence length="150" mass="17059">MLKIKVQGGCHDIMRCDEPEEEPDETCEDEPRNYYYESGFDGEDSAFSEERLKIGQFVADHRPLPSGEEGQYWALRLGYNYVFPYWDGTKSSNGLLAELGGGAGPSTPVSYLDSVGLILLEIEPDVFKRVAYFEDFKVQWPEEMRAVTIQ</sequence>
<evidence type="ECO:0000313" key="2">
    <source>
        <dbReference type="Proteomes" id="UP001152300"/>
    </source>
</evidence>
<dbReference type="EMBL" id="JAPEIS010000001">
    <property type="protein sequence ID" value="KAJ8070674.1"/>
    <property type="molecule type" value="Genomic_DNA"/>
</dbReference>
<name>A0A9X0AXY5_9HELO</name>
<comment type="caution">
    <text evidence="1">The sequence shown here is derived from an EMBL/GenBank/DDBJ whole genome shotgun (WGS) entry which is preliminary data.</text>
</comment>
<protein>
    <submittedName>
        <fullName evidence="1">Uncharacterized protein</fullName>
    </submittedName>
</protein>